<feature type="domain" description="Pyruvate kinase barrel" evidence="17">
    <location>
        <begin position="25"/>
        <end position="351"/>
    </location>
</feature>
<dbReference type="SUPFAM" id="SSF51621">
    <property type="entry name" value="Phosphoenolpyruvate/pyruvate domain"/>
    <property type="match status" value="1"/>
</dbReference>
<dbReference type="SUPFAM" id="SSF52935">
    <property type="entry name" value="PK C-terminal domain-like"/>
    <property type="match status" value="1"/>
</dbReference>
<evidence type="ECO:0000256" key="9">
    <source>
        <dbReference type="ARBA" id="ARBA00022777"/>
    </source>
</evidence>
<dbReference type="GO" id="GO:0005524">
    <property type="term" value="F:ATP binding"/>
    <property type="evidence" value="ECO:0007669"/>
    <property type="project" value="UniProtKB-KW"/>
</dbReference>
<comment type="similarity">
    <text evidence="4 15">Belongs to the pyruvate kinase family.</text>
</comment>
<dbReference type="Proteomes" id="UP000324585">
    <property type="component" value="Unassembled WGS sequence"/>
</dbReference>
<dbReference type="Gene3D" id="3.40.1380.20">
    <property type="entry name" value="Pyruvate kinase, C-terminal domain"/>
    <property type="match status" value="1"/>
</dbReference>
<dbReference type="EC" id="2.7.1.40" evidence="5 15"/>
<evidence type="ECO:0000313" key="19">
    <source>
        <dbReference type="EMBL" id="KAA8496864.1"/>
    </source>
</evidence>
<dbReference type="PANTHER" id="PTHR11817">
    <property type="entry name" value="PYRUVATE KINASE"/>
    <property type="match status" value="1"/>
</dbReference>
<comment type="cofactor">
    <cofactor evidence="2">
        <name>K(+)</name>
        <dbReference type="ChEBI" id="CHEBI:29103"/>
    </cofactor>
</comment>
<evidence type="ECO:0000256" key="2">
    <source>
        <dbReference type="ARBA" id="ARBA00001958"/>
    </source>
</evidence>
<keyword evidence="12 15" id="KW-0324">Glycolysis</keyword>
<dbReference type="GO" id="GO:0016301">
    <property type="term" value="F:kinase activity"/>
    <property type="evidence" value="ECO:0007669"/>
    <property type="project" value="UniProtKB-KW"/>
</dbReference>
<evidence type="ECO:0000256" key="8">
    <source>
        <dbReference type="ARBA" id="ARBA00022741"/>
    </source>
</evidence>
<keyword evidence="6 15" id="KW-0808">Transferase</keyword>
<dbReference type="EMBL" id="VRMN01000002">
    <property type="protein sequence ID" value="KAA8496864.1"/>
    <property type="molecule type" value="Genomic_DNA"/>
</dbReference>
<evidence type="ECO:0000256" key="1">
    <source>
        <dbReference type="ARBA" id="ARBA00001946"/>
    </source>
</evidence>
<keyword evidence="11 15" id="KW-0460">Magnesium</keyword>
<dbReference type="OrthoDB" id="108365at2759"/>
<keyword evidence="13 19" id="KW-0670">Pyruvate</keyword>
<dbReference type="Gene3D" id="2.40.33.10">
    <property type="entry name" value="PK beta-barrel domain-like"/>
    <property type="match status" value="1"/>
</dbReference>
<keyword evidence="7" id="KW-0479">Metal-binding</keyword>
<dbReference type="OMA" id="RVHHIGE"/>
<dbReference type="Pfam" id="PF00224">
    <property type="entry name" value="PK"/>
    <property type="match status" value="1"/>
</dbReference>
<protein>
    <recommendedName>
        <fullName evidence="5 15">Pyruvate kinase</fullName>
        <ecNumber evidence="5 15">2.7.1.40</ecNumber>
    </recommendedName>
</protein>
<evidence type="ECO:0000256" key="11">
    <source>
        <dbReference type="ARBA" id="ARBA00022842"/>
    </source>
</evidence>
<sequence>MEINSGFTRSVSSLRGTNPEDEKQRKTSIICTVGPKVANAGMLGKLLDEGMDVMRLNFSHGDHEYHAGGIAALRKALEARPGKICAIALDTKGPEIRTGMLENDALEVRIEANSEVVLTCDPQYAKSCTAKRVFVDYMDLPTTVKPRSSIYIDDGLLNLEVVHCGTDSVTCLAINSASLGSKKGVNLPGAIVTLPAVSEKDKGDLLFGVEQGVDMIFASFIRRGEQVDEIRQVLGEKGKHIKIFSKIENQEGLDNFDDILRVTDGVMVARGDLGIEIPPSKVFTAQKVIIRKCNIAGKPVICATQMLESMIVNPRPTRAEVSDVGNAIVDGADCVMLSGETAKGKYPLEAVRTMDEVAREAEEFIDNKRVCEYLRAKTPRPLSNTDSIAYATVSMSFDEAFAMIVVISETGETARLVSKYRPAVPIFAITAKESAARQCTMNRGVFPILVPESHFTNVAALLNMAVTAGKSTGICSPGQMALAVYDDNLTDNVEEASLLRVITVE</sequence>
<name>A0A5J4Z1Q4_PORPP</name>
<dbReference type="InterPro" id="IPR011037">
    <property type="entry name" value="Pyrv_Knase-like_insert_dom_sf"/>
</dbReference>
<dbReference type="NCBIfam" id="NF004491">
    <property type="entry name" value="PRK05826.1"/>
    <property type="match status" value="1"/>
</dbReference>
<feature type="region of interest" description="Disordered" evidence="16">
    <location>
        <begin position="1"/>
        <end position="27"/>
    </location>
</feature>
<dbReference type="InterPro" id="IPR040442">
    <property type="entry name" value="Pyrv_kinase-like_dom_sf"/>
</dbReference>
<evidence type="ECO:0000313" key="20">
    <source>
        <dbReference type="Proteomes" id="UP000324585"/>
    </source>
</evidence>
<dbReference type="InterPro" id="IPR015795">
    <property type="entry name" value="Pyrv_Knase_C"/>
</dbReference>
<dbReference type="FunFam" id="3.20.20.60:FF:000001">
    <property type="entry name" value="Pyruvate kinase"/>
    <property type="match status" value="1"/>
</dbReference>
<evidence type="ECO:0000256" key="5">
    <source>
        <dbReference type="ARBA" id="ARBA00012142"/>
    </source>
</evidence>
<evidence type="ECO:0000256" key="10">
    <source>
        <dbReference type="ARBA" id="ARBA00022840"/>
    </source>
</evidence>
<keyword evidence="20" id="KW-1185">Reference proteome</keyword>
<gene>
    <name evidence="19" type="ORF">FVE85_0593</name>
</gene>
<dbReference type="NCBIfam" id="TIGR01064">
    <property type="entry name" value="pyruv_kin"/>
    <property type="match status" value="1"/>
</dbReference>
<dbReference type="PRINTS" id="PR01050">
    <property type="entry name" value="PYRUVTKNASE"/>
</dbReference>
<comment type="pathway">
    <text evidence="3 15">Carbohydrate degradation; glycolysis; pyruvate from D-glyceraldehyde 3-phosphate: step 5/5.</text>
</comment>
<keyword evidence="10" id="KW-0067">ATP-binding</keyword>
<keyword evidence="8" id="KW-0547">Nucleotide-binding</keyword>
<dbReference type="Gene3D" id="3.20.20.60">
    <property type="entry name" value="Phosphoenolpyruvate-binding domains"/>
    <property type="match status" value="1"/>
</dbReference>
<evidence type="ECO:0000256" key="6">
    <source>
        <dbReference type="ARBA" id="ARBA00022679"/>
    </source>
</evidence>
<evidence type="ECO:0000259" key="18">
    <source>
        <dbReference type="Pfam" id="PF02887"/>
    </source>
</evidence>
<proteinExistence type="inferred from homology"/>
<reference evidence="20" key="1">
    <citation type="journal article" date="2019" name="Nat. Commun.">
        <title>Expansion of phycobilisome linker gene families in mesophilic red algae.</title>
        <authorList>
            <person name="Lee J."/>
            <person name="Kim D."/>
            <person name="Bhattacharya D."/>
            <person name="Yoon H.S."/>
        </authorList>
    </citation>
    <scope>NUCLEOTIDE SEQUENCE [LARGE SCALE GENOMIC DNA]</scope>
    <source>
        <strain evidence="20">CCMP 1328</strain>
    </source>
</reference>
<comment type="catalytic activity">
    <reaction evidence="14 15">
        <text>pyruvate + ATP = phosphoenolpyruvate + ADP + H(+)</text>
        <dbReference type="Rhea" id="RHEA:18157"/>
        <dbReference type="ChEBI" id="CHEBI:15361"/>
        <dbReference type="ChEBI" id="CHEBI:15378"/>
        <dbReference type="ChEBI" id="CHEBI:30616"/>
        <dbReference type="ChEBI" id="CHEBI:58702"/>
        <dbReference type="ChEBI" id="CHEBI:456216"/>
        <dbReference type="EC" id="2.7.1.40"/>
    </reaction>
</comment>
<evidence type="ECO:0000256" key="3">
    <source>
        <dbReference type="ARBA" id="ARBA00004997"/>
    </source>
</evidence>
<evidence type="ECO:0000256" key="14">
    <source>
        <dbReference type="ARBA" id="ARBA00048152"/>
    </source>
</evidence>
<feature type="compositionally biased region" description="Polar residues" evidence="16">
    <location>
        <begin position="1"/>
        <end position="16"/>
    </location>
</feature>
<dbReference type="AlphaFoldDB" id="A0A5J4Z1Q4"/>
<dbReference type="InterPro" id="IPR001697">
    <property type="entry name" value="Pyr_Knase"/>
</dbReference>
<dbReference type="GO" id="GO:0000287">
    <property type="term" value="F:magnesium ion binding"/>
    <property type="evidence" value="ECO:0007669"/>
    <property type="project" value="InterPro"/>
</dbReference>
<keyword evidence="9 15" id="KW-0418">Kinase</keyword>
<dbReference type="UniPathway" id="UPA00109">
    <property type="reaction ID" value="UER00188"/>
</dbReference>
<dbReference type="SUPFAM" id="SSF50800">
    <property type="entry name" value="PK beta-barrel domain-like"/>
    <property type="match status" value="1"/>
</dbReference>
<dbReference type="GO" id="GO:0004743">
    <property type="term" value="F:pyruvate kinase activity"/>
    <property type="evidence" value="ECO:0007669"/>
    <property type="project" value="UniProtKB-EC"/>
</dbReference>
<evidence type="ECO:0000256" key="15">
    <source>
        <dbReference type="RuleBase" id="RU000504"/>
    </source>
</evidence>
<organism evidence="19 20">
    <name type="scientific">Porphyridium purpureum</name>
    <name type="common">Red alga</name>
    <name type="synonym">Porphyridium cruentum</name>
    <dbReference type="NCBI Taxonomy" id="35688"/>
    <lineage>
        <taxon>Eukaryota</taxon>
        <taxon>Rhodophyta</taxon>
        <taxon>Bangiophyceae</taxon>
        <taxon>Porphyridiales</taxon>
        <taxon>Porphyridiaceae</taxon>
        <taxon>Porphyridium</taxon>
    </lineage>
</organism>
<dbReference type="InterPro" id="IPR015806">
    <property type="entry name" value="Pyrv_Knase_insert_dom_sf"/>
</dbReference>
<comment type="caution">
    <text evidence="19">The sequence shown here is derived from an EMBL/GenBank/DDBJ whole genome shotgun (WGS) entry which is preliminary data.</text>
</comment>
<dbReference type="GO" id="GO:0030955">
    <property type="term" value="F:potassium ion binding"/>
    <property type="evidence" value="ECO:0007669"/>
    <property type="project" value="InterPro"/>
</dbReference>
<dbReference type="FunFam" id="2.40.33.10:FF:000001">
    <property type="entry name" value="Pyruvate kinase"/>
    <property type="match status" value="1"/>
</dbReference>
<accession>A0A5J4Z1Q4</accession>
<dbReference type="Pfam" id="PF02887">
    <property type="entry name" value="PK_C"/>
    <property type="match status" value="1"/>
</dbReference>
<evidence type="ECO:0000256" key="4">
    <source>
        <dbReference type="ARBA" id="ARBA00008663"/>
    </source>
</evidence>
<dbReference type="InterPro" id="IPR015793">
    <property type="entry name" value="Pyrv_Knase_brl"/>
</dbReference>
<feature type="domain" description="Pyruvate kinase C-terminal" evidence="18">
    <location>
        <begin position="386"/>
        <end position="488"/>
    </location>
</feature>
<dbReference type="InterPro" id="IPR036918">
    <property type="entry name" value="Pyrv_Knase_C_sf"/>
</dbReference>
<dbReference type="NCBIfam" id="NF004978">
    <property type="entry name" value="PRK06354.1"/>
    <property type="match status" value="1"/>
</dbReference>
<dbReference type="GO" id="GO:0006950">
    <property type="term" value="P:response to stress"/>
    <property type="evidence" value="ECO:0007669"/>
    <property type="project" value="UniProtKB-ARBA"/>
</dbReference>
<evidence type="ECO:0000256" key="12">
    <source>
        <dbReference type="ARBA" id="ARBA00023152"/>
    </source>
</evidence>
<dbReference type="InterPro" id="IPR015813">
    <property type="entry name" value="Pyrv/PenolPyrv_kinase-like_dom"/>
</dbReference>
<evidence type="ECO:0000259" key="17">
    <source>
        <dbReference type="Pfam" id="PF00224"/>
    </source>
</evidence>
<evidence type="ECO:0000256" key="7">
    <source>
        <dbReference type="ARBA" id="ARBA00022723"/>
    </source>
</evidence>
<evidence type="ECO:0000256" key="16">
    <source>
        <dbReference type="SAM" id="MobiDB-lite"/>
    </source>
</evidence>
<comment type="cofactor">
    <cofactor evidence="1">
        <name>Mg(2+)</name>
        <dbReference type="ChEBI" id="CHEBI:18420"/>
    </cofactor>
</comment>
<evidence type="ECO:0000256" key="13">
    <source>
        <dbReference type="ARBA" id="ARBA00023317"/>
    </source>
</evidence>